<keyword evidence="2" id="KW-0812">Transmembrane</keyword>
<keyword evidence="2" id="KW-0472">Membrane</keyword>
<gene>
    <name evidence="4" type="ORF">Dsi01nite_046900</name>
</gene>
<evidence type="ECO:0000313" key="4">
    <source>
        <dbReference type="EMBL" id="GIG46649.1"/>
    </source>
</evidence>
<evidence type="ECO:0000256" key="2">
    <source>
        <dbReference type="SAM" id="Phobius"/>
    </source>
</evidence>
<proteinExistence type="predicted"/>
<feature type="compositionally biased region" description="Pro residues" evidence="1">
    <location>
        <begin position="110"/>
        <end position="122"/>
    </location>
</feature>
<dbReference type="EMBL" id="BONQ01000073">
    <property type="protein sequence ID" value="GIG46649.1"/>
    <property type="molecule type" value="Genomic_DNA"/>
</dbReference>
<dbReference type="InterPro" id="IPR050051">
    <property type="entry name" value="EccE_dom"/>
</dbReference>
<evidence type="ECO:0000256" key="1">
    <source>
        <dbReference type="SAM" id="MobiDB-lite"/>
    </source>
</evidence>
<accession>A0A919PMF6</accession>
<feature type="transmembrane region" description="Helical" evidence="2">
    <location>
        <begin position="132"/>
        <end position="151"/>
    </location>
</feature>
<dbReference type="Pfam" id="PF11203">
    <property type="entry name" value="EccE"/>
    <property type="match status" value="1"/>
</dbReference>
<protein>
    <recommendedName>
        <fullName evidence="3">Type VII secretion system protein EccE domain-containing protein</fullName>
    </recommendedName>
</protein>
<name>A0A919PMF6_9ACTN</name>
<evidence type="ECO:0000313" key="5">
    <source>
        <dbReference type="Proteomes" id="UP000660611"/>
    </source>
</evidence>
<keyword evidence="2" id="KW-1133">Transmembrane helix</keyword>
<feature type="compositionally biased region" description="Low complexity" evidence="1">
    <location>
        <begin position="32"/>
        <end position="41"/>
    </location>
</feature>
<dbReference type="RefSeq" id="WP_203848413.1">
    <property type="nucleotide sequence ID" value="NZ_BAAAVW010000015.1"/>
</dbReference>
<feature type="domain" description="Type VII secretion system protein EccE" evidence="3">
    <location>
        <begin position="310"/>
        <end position="412"/>
    </location>
</feature>
<comment type="caution">
    <text evidence="4">The sequence shown here is derived from an EMBL/GenBank/DDBJ whole genome shotgun (WGS) entry which is preliminary data.</text>
</comment>
<reference evidence="4" key="1">
    <citation type="submission" date="2021-01" db="EMBL/GenBank/DDBJ databases">
        <title>Whole genome shotgun sequence of Dactylosporangium siamense NBRC 106093.</title>
        <authorList>
            <person name="Komaki H."/>
            <person name="Tamura T."/>
        </authorList>
    </citation>
    <scope>NUCLEOTIDE SEQUENCE</scope>
    <source>
        <strain evidence="4">NBRC 106093</strain>
    </source>
</reference>
<feature type="compositionally biased region" description="Low complexity" evidence="1">
    <location>
        <begin position="81"/>
        <end position="109"/>
    </location>
</feature>
<dbReference type="Proteomes" id="UP000660611">
    <property type="component" value="Unassembled WGS sequence"/>
</dbReference>
<feature type="transmembrane region" description="Helical" evidence="2">
    <location>
        <begin position="157"/>
        <end position="177"/>
    </location>
</feature>
<feature type="region of interest" description="Disordered" evidence="1">
    <location>
        <begin position="1"/>
        <end position="122"/>
    </location>
</feature>
<keyword evidence="5" id="KW-1185">Reference proteome</keyword>
<dbReference type="AlphaFoldDB" id="A0A919PMF6"/>
<organism evidence="4 5">
    <name type="scientific">Dactylosporangium siamense</name>
    <dbReference type="NCBI Taxonomy" id="685454"/>
    <lineage>
        <taxon>Bacteria</taxon>
        <taxon>Bacillati</taxon>
        <taxon>Actinomycetota</taxon>
        <taxon>Actinomycetes</taxon>
        <taxon>Micromonosporales</taxon>
        <taxon>Micromonosporaceae</taxon>
        <taxon>Dactylosporangium</taxon>
    </lineage>
</organism>
<sequence length="507" mass="52977">MTAPSAMPAGGNEPATDSTQRLSGPSVPQPRTATGPAAAPVTGPPSTAPTTGAPSWQSPAALSATTATGQRQGSTNGLHNAAASAQAAAAATAQQRATTGRTGIRATAPVTPPRPPAAAPPTAPAALVRRKLGVGQIVCVEVAALAVLLSVLSGSPVIIVVTGAVALTVAVPAVLPWRGFWLHTWLRWKLSYRTRRRSLPHADGADPRRAMVLALQPAAVFGEVAVDNETVATLAHPKGMTAVLELQPGDHTLFASTGSELPSPVSLLSSEPDLPPTCAQLIVQVEAPRQLDGARLAAESYLQLAGGLVPVSRRVWLAVQVRRTPEAFHDSDLRPALVNAIKRARRRLRQDKITARLLGEEELLTAAALAARLESVLAHRPGQYGRPQGRPVAEETWWRWESGRTPQTAYRISRWPTKPWSMDKILLGLPATAVTLSIAALRDPANPVDEVPLELVVRIAAPDEAGLTASGNKLAALISTAGGAVERLDGRQLAALIATVPFGGFIA</sequence>
<feature type="compositionally biased region" description="Polar residues" evidence="1">
    <location>
        <begin position="55"/>
        <end position="78"/>
    </location>
</feature>
<evidence type="ECO:0000259" key="3">
    <source>
        <dbReference type="Pfam" id="PF11203"/>
    </source>
</evidence>